<feature type="compositionally biased region" description="Basic and acidic residues" evidence="4">
    <location>
        <begin position="244"/>
        <end position="258"/>
    </location>
</feature>
<dbReference type="InterPro" id="IPR027417">
    <property type="entry name" value="P-loop_NTPase"/>
</dbReference>
<dbReference type="Proteomes" id="UP000002669">
    <property type="component" value="Unassembled WGS sequence"/>
</dbReference>
<accession>E4UPF9</accession>
<dbReference type="Gene3D" id="3.40.50.10810">
    <property type="entry name" value="Tandem AAA-ATPase domain"/>
    <property type="match status" value="1"/>
</dbReference>
<dbReference type="OrthoDB" id="4170557at2759"/>
<dbReference type="eggNOG" id="KOG1001">
    <property type="taxonomic scope" value="Eukaryota"/>
</dbReference>
<dbReference type="GO" id="GO:0005634">
    <property type="term" value="C:nucleus"/>
    <property type="evidence" value="ECO:0007669"/>
    <property type="project" value="TreeGrafter"/>
</dbReference>
<name>E4UPF9_ARTGP</name>
<dbReference type="InterPro" id="IPR038718">
    <property type="entry name" value="SNF2-like_sf"/>
</dbReference>
<evidence type="ECO:0000313" key="6">
    <source>
        <dbReference type="EMBL" id="EFQ99048.1"/>
    </source>
</evidence>
<gene>
    <name evidence="6" type="ORF">MGYG_02060</name>
</gene>
<evidence type="ECO:0000259" key="5">
    <source>
        <dbReference type="PROSITE" id="PS51192"/>
    </source>
</evidence>
<dbReference type="EMBL" id="DS989823">
    <property type="protein sequence ID" value="EFQ99048.1"/>
    <property type="molecule type" value="Genomic_DNA"/>
</dbReference>
<dbReference type="InterPro" id="IPR000330">
    <property type="entry name" value="SNF2_N"/>
</dbReference>
<dbReference type="RefSeq" id="XP_003174531.1">
    <property type="nucleotide sequence ID" value="XM_003174483.1"/>
</dbReference>
<evidence type="ECO:0000256" key="1">
    <source>
        <dbReference type="ARBA" id="ARBA00022741"/>
    </source>
</evidence>
<dbReference type="SUPFAM" id="SSF52540">
    <property type="entry name" value="P-loop containing nucleoside triphosphate hydrolases"/>
    <property type="match status" value="1"/>
</dbReference>
<sequence length="566" mass="64322">MRSVNARMRRMKSAPEEWQQNLKGLFKRVIVDEAHEVRRKGVLSAIALRWLEAPALLLLTATPIWNGLSDMLGLLYQLEPPGNPWSKESLEKLGVFSIEPWHTPDSSQENDWDDCGDECDYAESDDESETEDLKKFMKRFDPWEVSSDKPASCLRYTSESVKEHILTGGISSVTQCQRMREVLKTCMIKRSYGSVVDGQIVGKALPAVQNISVHLAFTPEEQTIYESISHCVEQSSKSRRKKNKDGNDDSPDESHDDPGLLSASKFRRLCLVTSWTEFDPLAPSYTAKKLKERRKERVLSAHAILQDVYNAKRQTPYRMVDSPETLLTTQIYPLPSPDDPKGILTSHCRGSPKLRYLLRLVAELVILRKEKLLIFATMPAQVLWLESVLQHLDLDAHSYRAGLKVEDRQILTDTFHKSPNKCYILITSFWVCCTGLNLQGHCRNLVFWDSAPISVEQQALGRLKRVGATKTIRLFRLYVENTFSTRQNMKYIYQAIPGLMAQLNMEVFGNNHDDGKICLGDWVIHEGQLVKADDPSVAGLQLKVLDGGELLICILKVLQGKKIEYD</sequence>
<dbReference type="InterPro" id="IPR050628">
    <property type="entry name" value="SNF2_RAD54_helicase_TF"/>
</dbReference>
<dbReference type="PROSITE" id="PS51192">
    <property type="entry name" value="HELICASE_ATP_BIND_1"/>
    <property type="match status" value="1"/>
</dbReference>
<evidence type="ECO:0000256" key="4">
    <source>
        <dbReference type="SAM" id="MobiDB-lite"/>
    </source>
</evidence>
<keyword evidence="3" id="KW-0067">ATP-binding</keyword>
<dbReference type="Pfam" id="PF00176">
    <property type="entry name" value="SNF2-rel_dom"/>
    <property type="match status" value="1"/>
</dbReference>
<dbReference type="GO" id="GO:0006281">
    <property type="term" value="P:DNA repair"/>
    <property type="evidence" value="ECO:0007669"/>
    <property type="project" value="TreeGrafter"/>
</dbReference>
<dbReference type="GO" id="GO:0008094">
    <property type="term" value="F:ATP-dependent activity, acting on DNA"/>
    <property type="evidence" value="ECO:0007669"/>
    <property type="project" value="TreeGrafter"/>
</dbReference>
<dbReference type="HOGENOM" id="CLU_481422_0_0_1"/>
<dbReference type="Gene3D" id="3.40.50.300">
    <property type="entry name" value="P-loop containing nucleotide triphosphate hydrolases"/>
    <property type="match status" value="1"/>
</dbReference>
<feature type="region of interest" description="Disordered" evidence="4">
    <location>
        <begin position="235"/>
        <end position="260"/>
    </location>
</feature>
<dbReference type="VEuPathDB" id="FungiDB:MGYG_02060"/>
<keyword evidence="1" id="KW-0547">Nucleotide-binding</keyword>
<keyword evidence="7" id="KW-1185">Reference proteome</keyword>
<dbReference type="AlphaFoldDB" id="E4UPF9"/>
<evidence type="ECO:0000313" key="7">
    <source>
        <dbReference type="Proteomes" id="UP000002669"/>
    </source>
</evidence>
<dbReference type="InterPro" id="IPR014001">
    <property type="entry name" value="Helicase_ATP-bd"/>
</dbReference>
<dbReference type="GO" id="GO:0016787">
    <property type="term" value="F:hydrolase activity"/>
    <property type="evidence" value="ECO:0007669"/>
    <property type="project" value="UniProtKB-KW"/>
</dbReference>
<proteinExistence type="predicted"/>
<dbReference type="GO" id="GO:0005524">
    <property type="term" value="F:ATP binding"/>
    <property type="evidence" value="ECO:0007669"/>
    <property type="project" value="UniProtKB-KW"/>
</dbReference>
<protein>
    <recommendedName>
        <fullName evidence="5">Helicase ATP-binding domain-containing protein</fullName>
    </recommendedName>
</protein>
<evidence type="ECO:0000256" key="3">
    <source>
        <dbReference type="ARBA" id="ARBA00022840"/>
    </source>
</evidence>
<dbReference type="STRING" id="535722.E4UPF9"/>
<evidence type="ECO:0000256" key="2">
    <source>
        <dbReference type="ARBA" id="ARBA00022801"/>
    </source>
</evidence>
<dbReference type="PANTHER" id="PTHR45626">
    <property type="entry name" value="TRANSCRIPTION TERMINATION FACTOR 2-RELATED"/>
    <property type="match status" value="1"/>
</dbReference>
<dbReference type="GeneID" id="10029827"/>
<reference evidence="7" key="1">
    <citation type="journal article" date="2012" name="MBio">
        <title>Comparative genome analysis of Trichophyton rubrum and related dermatophytes reveals candidate genes involved in infection.</title>
        <authorList>
            <person name="Martinez D.A."/>
            <person name="Oliver B.G."/>
            <person name="Graeser Y."/>
            <person name="Goldberg J.M."/>
            <person name="Li W."/>
            <person name="Martinez-Rossi N.M."/>
            <person name="Monod M."/>
            <person name="Shelest E."/>
            <person name="Barton R.C."/>
            <person name="Birch E."/>
            <person name="Brakhage A.A."/>
            <person name="Chen Z."/>
            <person name="Gurr S.J."/>
            <person name="Heiman D."/>
            <person name="Heitman J."/>
            <person name="Kosti I."/>
            <person name="Rossi A."/>
            <person name="Saif S."/>
            <person name="Samalova M."/>
            <person name="Saunders C.W."/>
            <person name="Shea T."/>
            <person name="Summerbell R.C."/>
            <person name="Xu J."/>
            <person name="Young S."/>
            <person name="Zeng Q."/>
            <person name="Birren B.W."/>
            <person name="Cuomo C.A."/>
            <person name="White T.C."/>
        </authorList>
    </citation>
    <scope>NUCLEOTIDE SEQUENCE [LARGE SCALE GENOMIC DNA]</scope>
    <source>
        <strain evidence="7">ATCC MYA-4604 / CBS 118893</strain>
    </source>
</reference>
<dbReference type="CDD" id="cd18793">
    <property type="entry name" value="SF2_C_SNF"/>
    <property type="match status" value="1"/>
</dbReference>
<keyword evidence="2" id="KW-0378">Hydrolase</keyword>
<feature type="domain" description="Helicase ATP-binding" evidence="5">
    <location>
        <begin position="1"/>
        <end position="81"/>
    </location>
</feature>
<dbReference type="InterPro" id="IPR049730">
    <property type="entry name" value="SNF2/RAD54-like_C"/>
</dbReference>
<organism evidence="7">
    <name type="scientific">Arthroderma gypseum (strain ATCC MYA-4604 / CBS 118893)</name>
    <name type="common">Microsporum gypseum</name>
    <dbReference type="NCBI Taxonomy" id="535722"/>
    <lineage>
        <taxon>Eukaryota</taxon>
        <taxon>Fungi</taxon>
        <taxon>Dikarya</taxon>
        <taxon>Ascomycota</taxon>
        <taxon>Pezizomycotina</taxon>
        <taxon>Eurotiomycetes</taxon>
        <taxon>Eurotiomycetidae</taxon>
        <taxon>Onygenales</taxon>
        <taxon>Arthrodermataceae</taxon>
        <taxon>Nannizzia</taxon>
    </lineage>
</organism>
<dbReference type="InParanoid" id="E4UPF9"/>